<evidence type="ECO:0000313" key="3">
    <source>
        <dbReference type="Proteomes" id="UP000248090"/>
    </source>
</evidence>
<dbReference type="EMBL" id="LAPT01000019">
    <property type="protein sequence ID" value="PXF32450.1"/>
    <property type="molecule type" value="Genomic_DNA"/>
</dbReference>
<organism evidence="2 3">
    <name type="scientific">Pokkaliibacter plantistimulans</name>
    <dbReference type="NCBI Taxonomy" id="1635171"/>
    <lineage>
        <taxon>Bacteria</taxon>
        <taxon>Pseudomonadati</taxon>
        <taxon>Pseudomonadota</taxon>
        <taxon>Gammaproteobacteria</taxon>
        <taxon>Oceanospirillales</taxon>
        <taxon>Balneatrichaceae</taxon>
        <taxon>Pokkaliibacter</taxon>
    </lineage>
</organism>
<dbReference type="SUPFAM" id="SSF53474">
    <property type="entry name" value="alpha/beta-Hydrolases"/>
    <property type="match status" value="1"/>
</dbReference>
<sequence>MPNSLLRLLCWLLLAALLIYLLICAGLYLFQRSLLYFPQPSRYQDAAHTLILPVTGAMLQVTTEARSGAGAVLYFGGNAEDVSLNLTTFAQAFPDRAIYLLHYRGYGQSSGEPSEAALQQDALALFDQVAQQHQDIAVIGRSLGSGVAIWLASQRPVSRMVLVTPYDSIEAVAAGQYPYVPVSWLLRDKYLSWRYAPAITAPTLLLVASDDRLIPPPHSQRLLQAFHPGVARLEELAGVNHTSISASPHYLPLLQQGIGSPL</sequence>
<dbReference type="PANTHER" id="PTHR12277">
    <property type="entry name" value="ALPHA/BETA HYDROLASE DOMAIN-CONTAINING PROTEIN"/>
    <property type="match status" value="1"/>
</dbReference>
<name>A0ABX5M3A5_9GAMM</name>
<comment type="caution">
    <text evidence="2">The sequence shown here is derived from an EMBL/GenBank/DDBJ whole genome shotgun (WGS) entry which is preliminary data.</text>
</comment>
<gene>
    <name evidence="2" type="ORF">WH50_04440</name>
</gene>
<dbReference type="Pfam" id="PF00561">
    <property type="entry name" value="Abhydrolase_1"/>
    <property type="match status" value="1"/>
</dbReference>
<dbReference type="InterPro" id="IPR029058">
    <property type="entry name" value="AB_hydrolase_fold"/>
</dbReference>
<accession>A0ABX5M3A5</accession>
<dbReference type="RefSeq" id="WP_110186234.1">
    <property type="nucleotide sequence ID" value="NZ_CP177354.1"/>
</dbReference>
<proteinExistence type="predicted"/>
<protein>
    <submittedName>
        <fullName evidence="2">PhoP</fullName>
    </submittedName>
</protein>
<reference evidence="2 3" key="1">
    <citation type="submission" date="2015-03" db="EMBL/GenBank/DDBJ databases">
        <authorList>
            <person name="Krishnan R."/>
            <person name="Midha S."/>
            <person name="Patil P.B."/>
            <person name="Rameshkumar N."/>
        </authorList>
    </citation>
    <scope>NUCLEOTIDE SEQUENCE [LARGE SCALE GENOMIC DNA]</scope>
    <source>
        <strain evidence="2 3">L1E11</strain>
    </source>
</reference>
<evidence type="ECO:0000259" key="1">
    <source>
        <dbReference type="Pfam" id="PF00561"/>
    </source>
</evidence>
<dbReference type="Proteomes" id="UP000248090">
    <property type="component" value="Unassembled WGS sequence"/>
</dbReference>
<feature type="domain" description="AB hydrolase-1" evidence="1">
    <location>
        <begin position="72"/>
        <end position="170"/>
    </location>
</feature>
<keyword evidence="3" id="KW-1185">Reference proteome</keyword>
<dbReference type="PANTHER" id="PTHR12277:SF81">
    <property type="entry name" value="PROTEIN ABHD13"/>
    <property type="match status" value="1"/>
</dbReference>
<evidence type="ECO:0000313" key="2">
    <source>
        <dbReference type="EMBL" id="PXF32450.1"/>
    </source>
</evidence>
<dbReference type="Gene3D" id="3.40.50.1820">
    <property type="entry name" value="alpha/beta hydrolase"/>
    <property type="match status" value="1"/>
</dbReference>
<dbReference type="InterPro" id="IPR000073">
    <property type="entry name" value="AB_hydrolase_1"/>
</dbReference>